<dbReference type="GO" id="GO:0051287">
    <property type="term" value="F:NAD binding"/>
    <property type="evidence" value="ECO:0007669"/>
    <property type="project" value="UniProtKB-UniRule"/>
</dbReference>
<dbReference type="PANTHER" id="PTHR42879">
    <property type="entry name" value="3-OXOACYL-(ACYL-CARRIER-PROTEIN) REDUCTASE"/>
    <property type="match status" value="1"/>
</dbReference>
<feature type="binding site" evidence="7">
    <location>
        <position position="90"/>
    </location>
    <ligand>
        <name>NADP(+)</name>
        <dbReference type="ChEBI" id="CHEBI:58349"/>
    </ligand>
</feature>
<dbReference type="Pfam" id="PF13561">
    <property type="entry name" value="adh_short_C2"/>
    <property type="match status" value="1"/>
</dbReference>
<keyword evidence="8" id="KW-0444">Lipid biosynthesis</keyword>
<keyword evidence="8" id="KW-0275">Fatty acid biosynthesis</keyword>
<dbReference type="NCBIfam" id="TIGR01830">
    <property type="entry name" value="3oxo_ACP_reduc"/>
    <property type="match status" value="1"/>
</dbReference>
<dbReference type="UniPathway" id="UPA00094"/>
<dbReference type="InterPro" id="IPR036291">
    <property type="entry name" value="NAD(P)-bd_dom_sf"/>
</dbReference>
<dbReference type="InterPro" id="IPR050259">
    <property type="entry name" value="SDR"/>
</dbReference>
<dbReference type="InterPro" id="IPR011284">
    <property type="entry name" value="3oxo_ACP_reduc"/>
</dbReference>
<gene>
    <name evidence="10" type="ORF">SAMN04488503_0803</name>
</gene>
<dbReference type="AlphaFoldDB" id="A0A238Y9W9"/>
<dbReference type="EC" id="1.1.1.100" evidence="8"/>
<feature type="binding site" evidence="7">
    <location>
        <begin position="12"/>
        <end position="15"/>
    </location>
    <ligand>
        <name>NADP(+)</name>
        <dbReference type="ChEBI" id="CHEBI:58349"/>
    </ligand>
</feature>
<feature type="binding site" evidence="7">
    <location>
        <begin position="155"/>
        <end position="159"/>
    </location>
    <ligand>
        <name>NADP(+)</name>
        <dbReference type="ChEBI" id="CHEBI:58349"/>
    </ligand>
</feature>
<keyword evidence="3 7" id="KW-0521">NADP</keyword>
<comment type="catalytic activity">
    <reaction evidence="5 8">
        <text>a (3R)-hydroxyacyl-[ACP] + NADP(+) = a 3-oxoacyl-[ACP] + NADPH + H(+)</text>
        <dbReference type="Rhea" id="RHEA:17397"/>
        <dbReference type="Rhea" id="RHEA-COMP:9916"/>
        <dbReference type="Rhea" id="RHEA-COMP:9945"/>
        <dbReference type="ChEBI" id="CHEBI:15378"/>
        <dbReference type="ChEBI" id="CHEBI:57783"/>
        <dbReference type="ChEBI" id="CHEBI:58349"/>
        <dbReference type="ChEBI" id="CHEBI:78776"/>
        <dbReference type="ChEBI" id="CHEBI:78827"/>
        <dbReference type="EC" id="1.1.1.100"/>
    </reaction>
</comment>
<evidence type="ECO:0000256" key="5">
    <source>
        <dbReference type="ARBA" id="ARBA00048508"/>
    </source>
</evidence>
<evidence type="ECO:0000256" key="7">
    <source>
        <dbReference type="PIRSR" id="PIRSR611284-2"/>
    </source>
</evidence>
<evidence type="ECO:0000313" key="10">
    <source>
        <dbReference type="EMBL" id="SNR67752.1"/>
    </source>
</evidence>
<dbReference type="InterPro" id="IPR057326">
    <property type="entry name" value="KR_dom"/>
</dbReference>
<dbReference type="PROSITE" id="PS00061">
    <property type="entry name" value="ADH_SHORT"/>
    <property type="match status" value="1"/>
</dbReference>
<dbReference type="NCBIfam" id="NF009466">
    <property type="entry name" value="PRK12826.1-2"/>
    <property type="match status" value="1"/>
</dbReference>
<reference evidence="10 11" key="1">
    <citation type="submission" date="2017-06" db="EMBL/GenBank/DDBJ databases">
        <authorList>
            <person name="Kim H.J."/>
            <person name="Triplett B.A."/>
        </authorList>
    </citation>
    <scope>NUCLEOTIDE SEQUENCE [LARGE SCALE GENOMIC DNA]</scope>
    <source>
        <strain evidence="10 11">DSM 13116</strain>
    </source>
</reference>
<evidence type="ECO:0000256" key="6">
    <source>
        <dbReference type="PIRSR" id="PIRSR611284-1"/>
    </source>
</evidence>
<comment type="function">
    <text evidence="1 8">Catalyzes the NADPH-dependent reduction of beta-ketoacyl-ACP substrates to beta-hydroxyacyl-ACP products, the first reductive step in the elongation cycle of fatty acid biosynthesis.</text>
</comment>
<dbReference type="CDD" id="cd05333">
    <property type="entry name" value="BKR_SDR_c"/>
    <property type="match status" value="1"/>
</dbReference>
<sequence>MSDMPRVALVTGGSRGIGRACAERLAKDGFEVYLTYVSRPEEAEKTVAAIAEGGGEARAFRLDATSREAVSAFFAEEIKDKVELAALVNNAGITKDGLIIRMKDEDWDRVIQVNLTGAFACLREAAKIMVKQRSGRIINIASVVGQMGNAGQANYCAAKAGLIGLTKSAARELAGRGITVNAVTPGFVQTDMTAVLPEAVVSKMLESIPLGRLGSTEDIASAVSFLAGPGAGYVTGQILAVNGGMYM</sequence>
<name>A0A238Y9W9_9BACT</name>
<feature type="domain" description="Ketoreductase" evidence="9">
    <location>
        <begin position="6"/>
        <end position="186"/>
    </location>
</feature>
<keyword evidence="11" id="KW-1185">Reference proteome</keyword>
<comment type="subunit">
    <text evidence="8">Homotetramer.</text>
</comment>
<dbReference type="PRINTS" id="PR00081">
    <property type="entry name" value="GDHRDH"/>
</dbReference>
<dbReference type="EMBL" id="FZOC01000001">
    <property type="protein sequence ID" value="SNR67752.1"/>
    <property type="molecule type" value="Genomic_DNA"/>
</dbReference>
<dbReference type="FunFam" id="3.40.50.720:FF:000115">
    <property type="entry name" value="3-oxoacyl-[acyl-carrier-protein] reductase FabG"/>
    <property type="match status" value="1"/>
</dbReference>
<accession>A0A238Y9W9</accession>
<dbReference type="Proteomes" id="UP000198324">
    <property type="component" value="Unassembled WGS sequence"/>
</dbReference>
<dbReference type="GO" id="GO:0006633">
    <property type="term" value="P:fatty acid biosynthetic process"/>
    <property type="evidence" value="ECO:0007669"/>
    <property type="project" value="UniProtKB-UniPathway"/>
</dbReference>
<feature type="active site" description="Proton acceptor" evidence="6">
    <location>
        <position position="155"/>
    </location>
</feature>
<dbReference type="InterPro" id="IPR020904">
    <property type="entry name" value="Sc_DH/Rdtase_CS"/>
</dbReference>
<comment type="pathway">
    <text evidence="8">Lipid metabolism; fatty acid biosynthesis.</text>
</comment>
<dbReference type="PANTHER" id="PTHR42879:SF2">
    <property type="entry name" value="3-OXOACYL-[ACYL-CARRIER-PROTEIN] REDUCTASE FABG"/>
    <property type="match status" value="1"/>
</dbReference>
<dbReference type="SUPFAM" id="SSF51735">
    <property type="entry name" value="NAD(P)-binding Rossmann-fold domains"/>
    <property type="match status" value="1"/>
</dbReference>
<evidence type="ECO:0000256" key="8">
    <source>
        <dbReference type="RuleBase" id="RU366074"/>
    </source>
</evidence>
<dbReference type="OrthoDB" id="9804774at2"/>
<evidence type="ECO:0000256" key="1">
    <source>
        <dbReference type="ARBA" id="ARBA00002607"/>
    </source>
</evidence>
<evidence type="ECO:0000256" key="3">
    <source>
        <dbReference type="ARBA" id="ARBA00022857"/>
    </source>
</evidence>
<dbReference type="PRINTS" id="PR00080">
    <property type="entry name" value="SDRFAMILY"/>
</dbReference>
<keyword evidence="8" id="KW-0276">Fatty acid metabolism</keyword>
<dbReference type="RefSeq" id="WP_089271921.1">
    <property type="nucleotide sequence ID" value="NZ_FZOC01000001.1"/>
</dbReference>
<dbReference type="GO" id="GO:0004316">
    <property type="term" value="F:3-oxoacyl-[acyl-carrier-protein] reductase (NADPH) activity"/>
    <property type="evidence" value="ECO:0007669"/>
    <property type="project" value="UniProtKB-UniRule"/>
</dbReference>
<organism evidence="10 11">
    <name type="scientific">Humidesulfovibrio mexicanus</name>
    <dbReference type="NCBI Taxonomy" id="147047"/>
    <lineage>
        <taxon>Bacteria</taxon>
        <taxon>Pseudomonadati</taxon>
        <taxon>Thermodesulfobacteriota</taxon>
        <taxon>Desulfovibrionia</taxon>
        <taxon>Desulfovibrionales</taxon>
        <taxon>Desulfovibrionaceae</taxon>
        <taxon>Humidesulfovibrio</taxon>
    </lineage>
</organism>
<proteinExistence type="inferred from homology"/>
<protein>
    <recommendedName>
        <fullName evidence="8">3-oxoacyl-[acyl-carrier-protein] reductase</fullName>
        <ecNumber evidence="8">1.1.1.100</ecNumber>
    </recommendedName>
</protein>
<keyword evidence="8" id="KW-0443">Lipid metabolism</keyword>
<dbReference type="SMART" id="SM00822">
    <property type="entry name" value="PKS_KR"/>
    <property type="match status" value="1"/>
</dbReference>
<comment type="similarity">
    <text evidence="2 8">Belongs to the short-chain dehydrogenases/reductases (SDR) family.</text>
</comment>
<evidence type="ECO:0000259" key="9">
    <source>
        <dbReference type="SMART" id="SM00822"/>
    </source>
</evidence>
<evidence type="ECO:0000256" key="2">
    <source>
        <dbReference type="ARBA" id="ARBA00006484"/>
    </source>
</evidence>
<keyword evidence="4 8" id="KW-0560">Oxidoreductase</keyword>
<evidence type="ECO:0000256" key="4">
    <source>
        <dbReference type="ARBA" id="ARBA00023002"/>
    </source>
</evidence>
<dbReference type="InterPro" id="IPR002347">
    <property type="entry name" value="SDR_fam"/>
</dbReference>
<evidence type="ECO:0000313" key="11">
    <source>
        <dbReference type="Proteomes" id="UP000198324"/>
    </source>
</evidence>
<dbReference type="Gene3D" id="3.40.50.720">
    <property type="entry name" value="NAD(P)-binding Rossmann-like Domain"/>
    <property type="match status" value="1"/>
</dbReference>